<dbReference type="Proteomes" id="UP000032141">
    <property type="component" value="Chromosome C1"/>
</dbReference>
<proteinExistence type="predicted"/>
<dbReference type="STRING" id="109376.A0A0D3A978"/>
<feature type="domain" description="No apical meristem-associated C-terminal" evidence="2">
    <location>
        <begin position="191"/>
        <end position="290"/>
    </location>
</feature>
<dbReference type="PANTHER" id="PTHR45023">
    <property type="match status" value="1"/>
</dbReference>
<name>A0A0D3A978_BRAOL</name>
<dbReference type="EnsemblPlants" id="Bo1g077090.1">
    <property type="protein sequence ID" value="Bo1g077090.1"/>
    <property type="gene ID" value="Bo1g077090"/>
</dbReference>
<reference evidence="3" key="2">
    <citation type="submission" date="2015-03" db="UniProtKB">
        <authorList>
            <consortium name="EnsemblPlants"/>
        </authorList>
    </citation>
    <scope>IDENTIFICATION</scope>
</reference>
<feature type="region of interest" description="Disordered" evidence="1">
    <location>
        <begin position="213"/>
        <end position="262"/>
    </location>
</feature>
<dbReference type="HOGENOM" id="CLU_012390_0_2_1"/>
<evidence type="ECO:0000256" key="1">
    <source>
        <dbReference type="SAM" id="MobiDB-lite"/>
    </source>
</evidence>
<accession>A0A0D3A978</accession>
<feature type="compositionally biased region" description="Basic and acidic residues" evidence="1">
    <location>
        <begin position="213"/>
        <end position="227"/>
    </location>
</feature>
<dbReference type="InterPro" id="IPR029466">
    <property type="entry name" value="NAM-associated_C"/>
</dbReference>
<evidence type="ECO:0000259" key="2">
    <source>
        <dbReference type="Pfam" id="PF14303"/>
    </source>
</evidence>
<reference evidence="3 4" key="1">
    <citation type="journal article" date="2014" name="Genome Biol.">
        <title>Transcriptome and methylome profiling reveals relics of genome dominance in the mesopolyploid Brassica oleracea.</title>
        <authorList>
            <person name="Parkin I.A."/>
            <person name="Koh C."/>
            <person name="Tang H."/>
            <person name="Robinson S.J."/>
            <person name="Kagale S."/>
            <person name="Clarke W.E."/>
            <person name="Town C.D."/>
            <person name="Nixon J."/>
            <person name="Krishnakumar V."/>
            <person name="Bidwell S.L."/>
            <person name="Denoeud F."/>
            <person name="Belcram H."/>
            <person name="Links M.G."/>
            <person name="Just J."/>
            <person name="Clarke C."/>
            <person name="Bender T."/>
            <person name="Huebert T."/>
            <person name="Mason A.S."/>
            <person name="Pires J.C."/>
            <person name="Barker G."/>
            <person name="Moore J."/>
            <person name="Walley P.G."/>
            <person name="Manoli S."/>
            <person name="Batley J."/>
            <person name="Edwards D."/>
            <person name="Nelson M.N."/>
            <person name="Wang X."/>
            <person name="Paterson A.H."/>
            <person name="King G."/>
            <person name="Bancroft I."/>
            <person name="Chalhoub B."/>
            <person name="Sharpe A.G."/>
        </authorList>
    </citation>
    <scope>NUCLEOTIDE SEQUENCE</scope>
    <source>
        <strain evidence="3 4">cv. TO1000</strain>
    </source>
</reference>
<dbReference type="AlphaFoldDB" id="A0A0D3A978"/>
<evidence type="ECO:0000313" key="4">
    <source>
        <dbReference type="Proteomes" id="UP000032141"/>
    </source>
</evidence>
<protein>
    <recommendedName>
        <fullName evidence="2">No apical meristem-associated C-terminal domain-containing protein</fullName>
    </recommendedName>
</protein>
<dbReference type="PANTHER" id="PTHR45023:SF4">
    <property type="entry name" value="GLYCINE-RICH PROTEIN-RELATED"/>
    <property type="match status" value="1"/>
</dbReference>
<dbReference type="Gramene" id="Bo1g077090.1">
    <property type="protein sequence ID" value="Bo1g077090.1"/>
    <property type="gene ID" value="Bo1g077090"/>
</dbReference>
<organism evidence="3 4">
    <name type="scientific">Brassica oleracea var. oleracea</name>
    <dbReference type="NCBI Taxonomy" id="109376"/>
    <lineage>
        <taxon>Eukaryota</taxon>
        <taxon>Viridiplantae</taxon>
        <taxon>Streptophyta</taxon>
        <taxon>Embryophyta</taxon>
        <taxon>Tracheophyta</taxon>
        <taxon>Spermatophyta</taxon>
        <taxon>Magnoliopsida</taxon>
        <taxon>eudicotyledons</taxon>
        <taxon>Gunneridae</taxon>
        <taxon>Pentapetalae</taxon>
        <taxon>rosids</taxon>
        <taxon>malvids</taxon>
        <taxon>Brassicales</taxon>
        <taxon>Brassicaceae</taxon>
        <taxon>Brassiceae</taxon>
        <taxon>Brassica</taxon>
    </lineage>
</organism>
<keyword evidence="4" id="KW-1185">Reference proteome</keyword>
<sequence>MKAHKKRLLCTRVIISTLSLALHRIFLSLSLVSPRRLRRHLVTAFLAVESSFLSLSSTPPSISRSPRRLLVSLDRVDASASLSQSPRRLLVSLDLVDASASLWLSSTALLDGSPRRNQIQRIARYFNASPKLAGCEKREATHCKQRWHKMNDLLCKFCGAYEAATREKSSGQNENDGLKLAHEIFFNNHKKKFTLEHAWKELRNDQKWCDLSTARHDGSSKKRKSEEGSQSASSKGNETDSALDDEGTIRPPGVKAAKGRGKKPVELSDFKTVWSIKKQVLDMKERLSKIKLLDSLIGKQGPLADYEEALKKKLVDELMSH</sequence>
<dbReference type="Pfam" id="PF14303">
    <property type="entry name" value="NAM-associated"/>
    <property type="match status" value="1"/>
</dbReference>
<evidence type="ECO:0000313" key="3">
    <source>
        <dbReference type="EnsemblPlants" id="Bo1g077090.1"/>
    </source>
</evidence>